<evidence type="ECO:0000313" key="2">
    <source>
        <dbReference type="EMBL" id="MCK2218479.1"/>
    </source>
</evidence>
<dbReference type="InterPro" id="IPR050121">
    <property type="entry name" value="Cytochrome_P450_monoxygenase"/>
</dbReference>
<accession>A0ABT0G1L0</accession>
<gene>
    <name evidence="2" type="ORF">MF672_032485</name>
</gene>
<comment type="caution">
    <text evidence="2">The sequence shown here is derived from an EMBL/GenBank/DDBJ whole genome shotgun (WGS) entry which is preliminary data.</text>
</comment>
<dbReference type="InterPro" id="IPR001128">
    <property type="entry name" value="Cyt_P450"/>
</dbReference>
<dbReference type="PANTHER" id="PTHR24305">
    <property type="entry name" value="CYTOCHROME P450"/>
    <property type="match status" value="1"/>
</dbReference>
<dbReference type="PANTHER" id="PTHR24305:SF166">
    <property type="entry name" value="CYTOCHROME P450 12A4, MITOCHONDRIAL-RELATED"/>
    <property type="match status" value="1"/>
</dbReference>
<dbReference type="Pfam" id="PF00067">
    <property type="entry name" value="p450"/>
    <property type="match status" value="1"/>
</dbReference>
<dbReference type="SUPFAM" id="SSF48264">
    <property type="entry name" value="Cytochrome P450"/>
    <property type="match status" value="1"/>
</dbReference>
<sequence>MAPDVPRATLLESLRFSAVYTLPQLARGAFIARPAMVRLLARLDTHARAQRLCLRLRTRYGGRSVLVRGPTGTVLLLLSQGDIKRVLTGADSVFSPLTKEKRTGLRLTQPDSLLLSRGRLREDRRRFNEAVLQTGRVPHDLAPRLRAVLAEELAGVCGDAPAEVDWARLYAAYDRAALRLVLGDAAREDFEILAALRALRREANWLGLRPWRGRHIRRHRRTYTAGIGRHVAAAAEGSLAGLMAAAPQTRGTCPAGQVPPWLLALDGIQAAVLGPALALLAGHPRHAAGVRAEAYDGGQELTAACVCDTLRLYPMVPTTLRTVTAPVEWHGALLPAGTEIMIPFAVHHRNPQLGYADAFTPEAWLDGRAQADWWIAPFLHGPGRCPGAELGIQFAAAALHELLRQYEFHPAGPALGPDRPLPKTLHPAALRLRARPAT</sequence>
<reference evidence="2 3" key="1">
    <citation type="submission" date="2022-04" db="EMBL/GenBank/DDBJ databases">
        <title>Genome draft of Actinomadura sp. ATCC 31491.</title>
        <authorList>
            <person name="Shi X."/>
            <person name="Du Y."/>
        </authorList>
    </citation>
    <scope>NUCLEOTIDE SEQUENCE [LARGE SCALE GENOMIC DNA]</scope>
    <source>
        <strain evidence="2 3">ATCC 31491</strain>
    </source>
</reference>
<dbReference type="Gene3D" id="1.10.630.10">
    <property type="entry name" value="Cytochrome P450"/>
    <property type="match status" value="1"/>
</dbReference>
<dbReference type="EMBL" id="JAKRKC020000002">
    <property type="protein sequence ID" value="MCK2218479.1"/>
    <property type="molecule type" value="Genomic_DNA"/>
</dbReference>
<evidence type="ECO:0000256" key="1">
    <source>
        <dbReference type="ARBA" id="ARBA00010617"/>
    </source>
</evidence>
<comment type="similarity">
    <text evidence="1">Belongs to the cytochrome P450 family.</text>
</comment>
<protein>
    <submittedName>
        <fullName evidence="2">Cytochrome P450</fullName>
    </submittedName>
</protein>
<name>A0ABT0G1L0_9ACTN</name>
<dbReference type="InterPro" id="IPR036396">
    <property type="entry name" value="Cyt_P450_sf"/>
</dbReference>
<organism evidence="2 3">
    <name type="scientific">Actinomadura luzonensis</name>
    <dbReference type="NCBI Taxonomy" id="2805427"/>
    <lineage>
        <taxon>Bacteria</taxon>
        <taxon>Bacillati</taxon>
        <taxon>Actinomycetota</taxon>
        <taxon>Actinomycetes</taxon>
        <taxon>Streptosporangiales</taxon>
        <taxon>Thermomonosporaceae</taxon>
        <taxon>Actinomadura</taxon>
    </lineage>
</organism>
<evidence type="ECO:0000313" key="3">
    <source>
        <dbReference type="Proteomes" id="UP001317259"/>
    </source>
</evidence>
<keyword evidence="3" id="KW-1185">Reference proteome</keyword>
<dbReference type="RefSeq" id="WP_242380922.1">
    <property type="nucleotide sequence ID" value="NZ_JAKRKC020000002.1"/>
</dbReference>
<proteinExistence type="inferred from homology"/>
<dbReference type="Proteomes" id="UP001317259">
    <property type="component" value="Unassembled WGS sequence"/>
</dbReference>